<dbReference type="InterPro" id="IPR013833">
    <property type="entry name" value="Cyt_c_oxidase_su3_a-hlx"/>
</dbReference>
<reference evidence="11" key="1">
    <citation type="journal article" date="2019" name="Zool. Scr.">
        <title>Mitochondrial genome reorganization characterizes various lineages of mesostigmatid mites (Acari: Parasitiformes).</title>
        <authorList>
            <person name="Li W.-N."/>
            <person name="Shao R."/>
            <person name="Zhang Q."/>
            <person name="Deng W."/>
            <person name="Xue X.-F."/>
        </authorList>
    </citation>
    <scope>NUCLEOTIDE SEQUENCE</scope>
</reference>
<dbReference type="GO" id="GO:0006123">
    <property type="term" value="P:mitochondrial electron transport, cytochrome c to oxygen"/>
    <property type="evidence" value="ECO:0007669"/>
    <property type="project" value="TreeGrafter"/>
</dbReference>
<feature type="transmembrane region" description="Helical" evidence="9">
    <location>
        <begin position="238"/>
        <end position="258"/>
    </location>
</feature>
<keyword evidence="8 11" id="KW-0496">Mitochondrion</keyword>
<keyword evidence="4 8" id="KW-0812">Transmembrane</keyword>
<feature type="transmembrane region" description="Helical" evidence="9">
    <location>
        <begin position="121"/>
        <end position="144"/>
    </location>
</feature>
<comment type="subcellular location">
    <subcellularLocation>
        <location evidence="1">Membrane</location>
        <topology evidence="1">Multi-pass membrane protein</topology>
    </subcellularLocation>
</comment>
<dbReference type="Pfam" id="PF00510">
    <property type="entry name" value="COX3"/>
    <property type="match status" value="1"/>
</dbReference>
<evidence type="ECO:0000256" key="2">
    <source>
        <dbReference type="ARBA" id="ARBA00010581"/>
    </source>
</evidence>
<dbReference type="InterPro" id="IPR000298">
    <property type="entry name" value="Cyt_c_oxidase-like_su3"/>
</dbReference>
<protein>
    <recommendedName>
        <fullName evidence="3 8">Cytochrome c oxidase subunit 3</fullName>
    </recommendedName>
</protein>
<comment type="similarity">
    <text evidence="2 8">Belongs to the cytochrome c oxidase subunit 3 family.</text>
</comment>
<gene>
    <name evidence="11" type="primary">cox3</name>
</gene>
<dbReference type="PANTHER" id="PTHR11403">
    <property type="entry name" value="CYTOCHROME C OXIDASE SUBUNIT III"/>
    <property type="match status" value="1"/>
</dbReference>
<dbReference type="Gene3D" id="1.10.287.70">
    <property type="match status" value="1"/>
</dbReference>
<dbReference type="FunFam" id="1.20.120.80:FF:000002">
    <property type="entry name" value="Cytochrome c oxidase subunit 3"/>
    <property type="match status" value="1"/>
</dbReference>
<dbReference type="GeneID" id="44150965"/>
<dbReference type="GO" id="GO:0016020">
    <property type="term" value="C:membrane"/>
    <property type="evidence" value="ECO:0007669"/>
    <property type="project" value="UniProtKB-SubCell"/>
</dbReference>
<feature type="transmembrane region" description="Helical" evidence="9">
    <location>
        <begin position="194"/>
        <end position="217"/>
    </location>
</feature>
<geneLocation type="mitochondrion" evidence="11"/>
<dbReference type="SUPFAM" id="SSF81452">
    <property type="entry name" value="Cytochrome c oxidase subunit III-like"/>
    <property type="match status" value="1"/>
</dbReference>
<evidence type="ECO:0000256" key="3">
    <source>
        <dbReference type="ARBA" id="ARBA00015944"/>
    </source>
</evidence>
<dbReference type="EMBL" id="MK270525">
    <property type="protein sequence ID" value="QHQ98514.1"/>
    <property type="molecule type" value="Genomic_DNA"/>
</dbReference>
<evidence type="ECO:0000256" key="1">
    <source>
        <dbReference type="ARBA" id="ARBA00004141"/>
    </source>
</evidence>
<dbReference type="GO" id="GO:0005739">
    <property type="term" value="C:mitochondrion"/>
    <property type="evidence" value="ECO:0007669"/>
    <property type="project" value="TreeGrafter"/>
</dbReference>
<dbReference type="Gene3D" id="1.20.120.80">
    <property type="entry name" value="Cytochrome c oxidase, subunit III, four-helix bundle"/>
    <property type="match status" value="1"/>
</dbReference>
<keyword evidence="5" id="KW-1278">Translocase</keyword>
<dbReference type="InterPro" id="IPR033945">
    <property type="entry name" value="Cyt_c_oxase_su3_dom"/>
</dbReference>
<evidence type="ECO:0000313" key="11">
    <source>
        <dbReference type="EMBL" id="QHQ98514.1"/>
    </source>
</evidence>
<name>A0A6B9WGW0_9ACAR</name>
<sequence>MSFHPFHIVERSPWPITSAFSALFLTSGTIFSIWNINNTMMILGIIMLTLSAYQWWRDIIRESTFQGHHTIKVVNGLKMGMILFIISEIFFFFSFFWSYFHGMLSPDIEIGMTWPPQGIKAFNPFAIPLLNTTILLCSGISITWSHHSILNKDKKTATLSLFLTILLGAYFTMLQMFEYMEAPFTMTDSMFGSIFFLATGFHGMHVIIGSLFLTVTLRRMMKSHFSNTHHFGFEASAWYWHFVDVVWLFLYVFVYWWIY</sequence>
<dbReference type="InterPro" id="IPR024791">
    <property type="entry name" value="Cyt_c/ubiquinol_Oxase_su3"/>
</dbReference>
<dbReference type="PANTHER" id="PTHR11403:SF7">
    <property type="entry name" value="CYTOCHROME C OXIDASE SUBUNIT 3"/>
    <property type="match status" value="1"/>
</dbReference>
<evidence type="ECO:0000259" key="10">
    <source>
        <dbReference type="PROSITE" id="PS50253"/>
    </source>
</evidence>
<dbReference type="AlphaFoldDB" id="A0A6B9WGW0"/>
<evidence type="ECO:0000256" key="6">
    <source>
        <dbReference type="ARBA" id="ARBA00022989"/>
    </source>
</evidence>
<feature type="transmembrane region" description="Helical" evidence="9">
    <location>
        <begin position="156"/>
        <end position="174"/>
    </location>
</feature>
<keyword evidence="6 9" id="KW-1133">Transmembrane helix</keyword>
<evidence type="ECO:0000256" key="7">
    <source>
        <dbReference type="ARBA" id="ARBA00023136"/>
    </source>
</evidence>
<evidence type="ECO:0000256" key="4">
    <source>
        <dbReference type="ARBA" id="ARBA00022692"/>
    </source>
</evidence>
<evidence type="ECO:0000256" key="9">
    <source>
        <dbReference type="SAM" id="Phobius"/>
    </source>
</evidence>
<feature type="transmembrane region" description="Helical" evidence="9">
    <location>
        <begin position="12"/>
        <end position="34"/>
    </location>
</feature>
<evidence type="ECO:0000256" key="5">
    <source>
        <dbReference type="ARBA" id="ARBA00022967"/>
    </source>
</evidence>
<proteinExistence type="inferred from homology"/>
<evidence type="ECO:0000256" key="8">
    <source>
        <dbReference type="RuleBase" id="RU003375"/>
    </source>
</evidence>
<dbReference type="RefSeq" id="YP_009731496.1">
    <property type="nucleotide sequence ID" value="NC_046025.1"/>
</dbReference>
<dbReference type="CDD" id="cd01665">
    <property type="entry name" value="Cyt_c_Oxidase_III"/>
    <property type="match status" value="1"/>
</dbReference>
<keyword evidence="7 9" id="KW-0472">Membrane</keyword>
<feature type="domain" description="Heme-copper oxidase subunit III family profile" evidence="10">
    <location>
        <begin position="2"/>
        <end position="259"/>
    </location>
</feature>
<comment type="function">
    <text evidence="8">Component of the cytochrome c oxidase, the last enzyme in the mitochondrial electron transport chain which drives oxidative phosphorylation. The respiratory chain contains 3 multisubunit complexes succinate dehydrogenase (complex II, CII), ubiquinol-cytochrome c oxidoreductase (cytochrome b-c1 complex, complex III, CIII) and cytochrome c oxidase (complex IV, CIV), that cooperate to transfer electrons derived from NADH and succinate to molecular oxygen, creating an electrochemical gradient over the inner membrane that drives transmembrane transport and the ATP synthase. Cytochrome c oxidase is the component of the respiratory chain that catalyzes the reduction of oxygen to water. Electrons originating from reduced cytochrome c in the intermembrane space (IMS) are transferred via the dinuclear copper A center (CU(A)) of subunit 2 and heme A of subunit 1 to the active site in subunit 1, a binuclear center (BNC) formed by heme A3 and copper B (CU(B)). The BNC reduces molecular oxygen to 2 water molecules using 4 electrons from cytochrome c in the IMS and 4 protons from the mitochondrial matrix.</text>
</comment>
<organism evidence="11">
    <name type="scientific">Macrocheles glaber</name>
    <dbReference type="NCBI Taxonomy" id="99226"/>
    <lineage>
        <taxon>Eukaryota</taxon>
        <taxon>Metazoa</taxon>
        <taxon>Ecdysozoa</taxon>
        <taxon>Arthropoda</taxon>
        <taxon>Chelicerata</taxon>
        <taxon>Arachnida</taxon>
        <taxon>Acari</taxon>
        <taxon>Parasitiformes</taxon>
        <taxon>Mesostigmata</taxon>
        <taxon>Gamasina</taxon>
        <taxon>Eviphidoidea</taxon>
        <taxon>Macrochelidae</taxon>
        <taxon>Macrocheles</taxon>
    </lineage>
</organism>
<feature type="transmembrane region" description="Helical" evidence="9">
    <location>
        <begin position="77"/>
        <end position="101"/>
    </location>
</feature>
<accession>A0A6B9WGW0</accession>
<dbReference type="InterPro" id="IPR035973">
    <property type="entry name" value="Cyt_c_oxidase_su3-like_sf"/>
</dbReference>
<dbReference type="GO" id="GO:0004129">
    <property type="term" value="F:cytochrome-c oxidase activity"/>
    <property type="evidence" value="ECO:0007669"/>
    <property type="project" value="InterPro"/>
</dbReference>
<dbReference type="PROSITE" id="PS50253">
    <property type="entry name" value="COX3"/>
    <property type="match status" value="1"/>
</dbReference>